<keyword evidence="2" id="KW-0285">Flavoprotein</keyword>
<evidence type="ECO:0000256" key="2">
    <source>
        <dbReference type="ARBA" id="ARBA00022630"/>
    </source>
</evidence>
<evidence type="ECO:0000259" key="4">
    <source>
        <dbReference type="Pfam" id="PF03486"/>
    </source>
</evidence>
<dbReference type="Gene3D" id="1.10.8.260">
    <property type="entry name" value="HI0933 insert domain-like"/>
    <property type="match status" value="1"/>
</dbReference>
<proteinExistence type="predicted"/>
<dbReference type="Pfam" id="PF03486">
    <property type="entry name" value="HI0933_like"/>
    <property type="match status" value="1"/>
</dbReference>
<protein>
    <recommendedName>
        <fullName evidence="8">Flavoprotein, HI0933 family</fullName>
    </recommendedName>
</protein>
<organism evidence="6 7">
    <name type="scientific">Sporanaerobacter acetigenes DSM 13106</name>
    <dbReference type="NCBI Taxonomy" id="1123281"/>
    <lineage>
        <taxon>Bacteria</taxon>
        <taxon>Bacillati</taxon>
        <taxon>Bacillota</taxon>
        <taxon>Tissierellia</taxon>
        <taxon>Tissierellales</taxon>
        <taxon>Sporanaerobacteraceae</taxon>
        <taxon>Sporanaerobacter</taxon>
    </lineage>
</organism>
<reference evidence="6 7" key="1">
    <citation type="submission" date="2016-11" db="EMBL/GenBank/DDBJ databases">
        <authorList>
            <person name="Jaros S."/>
            <person name="Januszkiewicz K."/>
            <person name="Wedrychowicz H."/>
        </authorList>
    </citation>
    <scope>NUCLEOTIDE SEQUENCE [LARGE SCALE GENOMIC DNA]</scope>
    <source>
        <strain evidence="6 7">DSM 13106</strain>
    </source>
</reference>
<dbReference type="Gene3D" id="2.40.30.10">
    <property type="entry name" value="Translation factors"/>
    <property type="match status" value="1"/>
</dbReference>
<evidence type="ECO:0000313" key="7">
    <source>
        <dbReference type="Proteomes" id="UP000184389"/>
    </source>
</evidence>
<name>A0A1M5YPK7_9FIRM</name>
<dbReference type="OrthoDB" id="9773233at2"/>
<evidence type="ECO:0000313" key="6">
    <source>
        <dbReference type="EMBL" id="SHI13946.1"/>
    </source>
</evidence>
<dbReference type="InterPro" id="IPR055178">
    <property type="entry name" value="RsdA/BaiN/AoA(So)-like_dom"/>
</dbReference>
<dbReference type="InterPro" id="IPR036188">
    <property type="entry name" value="FAD/NAD-bd_sf"/>
</dbReference>
<dbReference type="SUPFAM" id="SSF51905">
    <property type="entry name" value="FAD/NAD(P)-binding domain"/>
    <property type="match status" value="1"/>
</dbReference>
<dbReference type="STRING" id="1123281.SAMN02745180_02343"/>
<dbReference type="AlphaFoldDB" id="A0A1M5YPK7"/>
<dbReference type="NCBIfam" id="TIGR00275">
    <property type="entry name" value="aminoacetone oxidase family FAD-binding enzyme"/>
    <property type="match status" value="1"/>
</dbReference>
<dbReference type="Proteomes" id="UP000184389">
    <property type="component" value="Unassembled WGS sequence"/>
</dbReference>
<evidence type="ECO:0000259" key="5">
    <source>
        <dbReference type="Pfam" id="PF22780"/>
    </source>
</evidence>
<dbReference type="Pfam" id="PF22780">
    <property type="entry name" value="HI0933_like_1st"/>
    <property type="match status" value="1"/>
</dbReference>
<dbReference type="PANTHER" id="PTHR42887:SF2">
    <property type="entry name" value="OS12G0638800 PROTEIN"/>
    <property type="match status" value="1"/>
</dbReference>
<comment type="cofactor">
    <cofactor evidence="1">
        <name>FAD</name>
        <dbReference type="ChEBI" id="CHEBI:57692"/>
    </cofactor>
</comment>
<dbReference type="PRINTS" id="PR00368">
    <property type="entry name" value="FADPNR"/>
</dbReference>
<dbReference type="InterPro" id="IPR023166">
    <property type="entry name" value="BaiN-like_dom_sf"/>
</dbReference>
<keyword evidence="3" id="KW-0274">FAD</keyword>
<dbReference type="InterPro" id="IPR004792">
    <property type="entry name" value="BaiN-like"/>
</dbReference>
<gene>
    <name evidence="6" type="ORF">SAMN02745180_02343</name>
</gene>
<accession>A0A1M5YPK7</accession>
<evidence type="ECO:0000256" key="3">
    <source>
        <dbReference type="ARBA" id="ARBA00022827"/>
    </source>
</evidence>
<dbReference type="PANTHER" id="PTHR42887">
    <property type="entry name" value="OS12G0638800 PROTEIN"/>
    <property type="match status" value="1"/>
</dbReference>
<feature type="domain" description="RsdA/BaiN/AoA(So)-like Rossmann fold-like" evidence="4">
    <location>
        <begin position="5"/>
        <end position="404"/>
    </location>
</feature>
<dbReference type="InterPro" id="IPR057661">
    <property type="entry name" value="RsdA/BaiN/AoA(So)_Rossmann"/>
</dbReference>
<feature type="domain" description="RsdA/BaiN/AoA(So)-like insert" evidence="5">
    <location>
        <begin position="191"/>
        <end position="352"/>
    </location>
</feature>
<evidence type="ECO:0000256" key="1">
    <source>
        <dbReference type="ARBA" id="ARBA00001974"/>
    </source>
</evidence>
<keyword evidence="7" id="KW-1185">Reference proteome</keyword>
<dbReference type="EMBL" id="FQXR01000014">
    <property type="protein sequence ID" value="SHI13946.1"/>
    <property type="molecule type" value="Genomic_DNA"/>
</dbReference>
<dbReference type="RefSeq" id="WP_072744980.1">
    <property type="nucleotide sequence ID" value="NZ_FQXR01000014.1"/>
</dbReference>
<evidence type="ECO:0008006" key="8">
    <source>
        <dbReference type="Google" id="ProtNLM"/>
    </source>
</evidence>
<dbReference type="SUPFAM" id="SSF160996">
    <property type="entry name" value="HI0933 insert domain-like"/>
    <property type="match status" value="1"/>
</dbReference>
<sequence>MKAKDVIIIGGGAAGIMAAIVAKRQGANVVVLERNPRIGKKILATGNGRCNYTNSFTDIKNYHGKNSRFAYSSLSQFGVKETIDFFERLGIAHAVEDNGKVFPLSFQASSVLDVLRYELEELGVDIICDAYVKNIEKDKKGFLVILKDGRTKNGDAVILATGGKAMPSSGSDGNGYALAKNFGHNIVEVFPGLVQLKLEGDFLKAIDGVKVVGTATLLHRGKTVKQDTGDILFTNYGISGPPVLQLSRSALEILNKGEKPILKISIINTKKKEELFEYLKMRFSYMSKKSIDIALIGLINKRLINVILKEINIDKNKKVANLSNEEIEEIANILTDWRFKVIGSKSWDDAQVTAGGINTNEIDSKTMESKLIKGLYFAGEMVDIDGDCGGFNLQWAWSSGYVAGINAALD</sequence>
<dbReference type="PRINTS" id="PR00411">
    <property type="entry name" value="PNDRDTASEI"/>
</dbReference>
<dbReference type="Gene3D" id="3.50.50.60">
    <property type="entry name" value="FAD/NAD(P)-binding domain"/>
    <property type="match status" value="1"/>
</dbReference>